<organism evidence="2 3">
    <name type="scientific">Ensete ventricosum</name>
    <name type="common">Abyssinian banana</name>
    <name type="synonym">Musa ensete</name>
    <dbReference type="NCBI Taxonomy" id="4639"/>
    <lineage>
        <taxon>Eukaryota</taxon>
        <taxon>Viridiplantae</taxon>
        <taxon>Streptophyta</taxon>
        <taxon>Embryophyta</taxon>
        <taxon>Tracheophyta</taxon>
        <taxon>Spermatophyta</taxon>
        <taxon>Magnoliopsida</taxon>
        <taxon>Liliopsida</taxon>
        <taxon>Zingiberales</taxon>
        <taxon>Musaceae</taxon>
        <taxon>Ensete</taxon>
    </lineage>
</organism>
<gene>
    <name evidence="2" type="ORF">B296_00038790</name>
</gene>
<evidence type="ECO:0000313" key="2">
    <source>
        <dbReference type="EMBL" id="RRT65158.1"/>
    </source>
</evidence>
<sequence>MFPEVLLEVTRQSKLFKRGEFMVSAVEAAAVDPSFGARGRSRLDLSVVKEEREEEEEDEDDEEGSCSQKPDISC</sequence>
<comment type="caution">
    <text evidence="2">The sequence shown here is derived from an EMBL/GenBank/DDBJ whole genome shotgun (WGS) entry which is preliminary data.</text>
</comment>
<feature type="compositionally biased region" description="Acidic residues" evidence="1">
    <location>
        <begin position="52"/>
        <end position="64"/>
    </location>
</feature>
<feature type="region of interest" description="Disordered" evidence="1">
    <location>
        <begin position="46"/>
        <end position="74"/>
    </location>
</feature>
<dbReference type="Proteomes" id="UP000287651">
    <property type="component" value="Unassembled WGS sequence"/>
</dbReference>
<accession>A0A426ZME3</accession>
<feature type="compositionally biased region" description="Polar residues" evidence="1">
    <location>
        <begin position="65"/>
        <end position="74"/>
    </location>
</feature>
<name>A0A426ZME3_ENSVE</name>
<evidence type="ECO:0000256" key="1">
    <source>
        <dbReference type="SAM" id="MobiDB-lite"/>
    </source>
</evidence>
<protein>
    <submittedName>
        <fullName evidence="2">Uncharacterized protein</fullName>
    </submittedName>
</protein>
<evidence type="ECO:0000313" key="3">
    <source>
        <dbReference type="Proteomes" id="UP000287651"/>
    </source>
</evidence>
<dbReference type="AlphaFoldDB" id="A0A426ZME3"/>
<proteinExistence type="predicted"/>
<reference evidence="2 3" key="1">
    <citation type="journal article" date="2014" name="Agronomy (Basel)">
        <title>A Draft Genome Sequence for Ensete ventricosum, the Drought-Tolerant Tree Against Hunger.</title>
        <authorList>
            <person name="Harrison J."/>
            <person name="Moore K.A."/>
            <person name="Paszkiewicz K."/>
            <person name="Jones T."/>
            <person name="Grant M."/>
            <person name="Ambacheew D."/>
            <person name="Muzemil S."/>
            <person name="Studholme D.J."/>
        </authorList>
    </citation>
    <scope>NUCLEOTIDE SEQUENCE [LARGE SCALE GENOMIC DNA]</scope>
</reference>
<dbReference type="EMBL" id="AMZH03005913">
    <property type="protein sequence ID" value="RRT65158.1"/>
    <property type="molecule type" value="Genomic_DNA"/>
</dbReference>